<accession>A0A835YKK7</accession>
<dbReference type="PANTHER" id="PTHR24114:SF2">
    <property type="entry name" value="F-BOX DOMAIN-CONTAINING PROTEIN-RELATED"/>
    <property type="match status" value="1"/>
</dbReference>
<reference evidence="2" key="1">
    <citation type="submission" date="2021-02" db="EMBL/GenBank/DDBJ databases">
        <title>First Annotated Genome of the Yellow-green Alga Tribonema minus.</title>
        <authorList>
            <person name="Mahan K.M."/>
        </authorList>
    </citation>
    <scope>NUCLEOTIDE SEQUENCE</scope>
    <source>
        <strain evidence="2">UTEX B ZZ1240</strain>
    </source>
</reference>
<comment type="caution">
    <text evidence="2">The sequence shown here is derived from an EMBL/GenBank/DDBJ whole genome shotgun (WGS) entry which is preliminary data.</text>
</comment>
<evidence type="ECO:0000313" key="3">
    <source>
        <dbReference type="Proteomes" id="UP000664859"/>
    </source>
</evidence>
<dbReference type="SUPFAM" id="SSF52047">
    <property type="entry name" value="RNI-like"/>
    <property type="match status" value="1"/>
</dbReference>
<evidence type="ECO:0000256" key="1">
    <source>
        <dbReference type="SAM" id="MobiDB-lite"/>
    </source>
</evidence>
<dbReference type="InterPro" id="IPR001611">
    <property type="entry name" value="Leu-rich_rpt"/>
</dbReference>
<gene>
    <name evidence="2" type="ORF">JKP88DRAFT_333762</name>
</gene>
<protein>
    <submittedName>
        <fullName evidence="2">Uncharacterized protein</fullName>
    </submittedName>
</protein>
<feature type="region of interest" description="Disordered" evidence="1">
    <location>
        <begin position="1350"/>
        <end position="1376"/>
    </location>
</feature>
<dbReference type="InterPro" id="IPR052394">
    <property type="entry name" value="LRR-containing"/>
</dbReference>
<dbReference type="EMBL" id="JAFCMP010000530">
    <property type="protein sequence ID" value="KAG5177062.1"/>
    <property type="molecule type" value="Genomic_DNA"/>
</dbReference>
<feature type="region of interest" description="Disordered" evidence="1">
    <location>
        <begin position="1016"/>
        <end position="1061"/>
    </location>
</feature>
<dbReference type="Gene3D" id="3.80.10.10">
    <property type="entry name" value="Ribonuclease Inhibitor"/>
    <property type="match status" value="3"/>
</dbReference>
<dbReference type="InterPro" id="IPR032675">
    <property type="entry name" value="LRR_dom_sf"/>
</dbReference>
<sequence length="1889" mass="195191">MEGSAVRERLRGLRHKFEEDLQESRRREEEGLEAVPSREQALAATRASRVIQGATALQQQQTLLDSCPFSPVSHGRTHKNAACTQGVRHGASGAKRSRVVTMRSPFGGTKIVLTADETRRRKYKVPRASHSAGAAAAGDDITLATAPTTVSEYVNKLYGREVEHSHDDWREEFADALRRREAKQERDQEFYRVYQRVADVETKARTAADYDALEAVVTEELAELAAVPARLSQLLTITDESAMQQQCPNTHAVPGAAAATNIAHDTCERCATAAAAGGRSGTLPLRTEPQRARTQYARRALRSAMPPVPLVDERVDATGAAAAAGSSGGASGAHTISLPHRALGDRFCALLSSVVPSLPPVTSVDLRDNRLSDAGIRAVVDALRAPGQCAIRRLDLSENKLDEGAARSLGAFLQLPACKLEVRALLLLHSASGTPQRSLLRLFRWPPPQELFLQSADMDDAETEVFMAAMEANSSIATLDFSHNAIGGMTEKLLSGAVMGGRAIARALERNKTLCRLDLSWNKLGSTSGVLLGRALERNHSLESLVIAYNALGDQGAQAIGHALRLNRGLEELDLSYNEVTPRGALVLAQALEVNECLTNLQLNGNSIGFQGGRCLVRSLNYWTIGRRLGVDNCNLESLGSGGGGGGGGGARGAAAFFDPQCPTGAYALRLADPYDWAVAYELLRGAAMQPSWQLRGCALRAEHGRRPPPSQQQQQRLSGGSGGGGGARRGGGGGGGITQVRLEVPEEALEEFGRRRRNAGAGAAAGNGASRMNASEYRALLWRIWPRDAATGLQFELPREGLLELQCTLVPLPPTRHCLLNASGLARLEELMRTNSGGGGGGGGGSGGGGGADGGSGASAAIFARLAARDLRFSAAQARRVLRTALAAMGGGGSGGSGGGGGGGADADAPAVVLLAELLPRVLDDARALRALVDAELDAAQRRALLRRVGPALAAFTDCVCGHYRLDLARDADRQAALRLAECAYVLLVLRTTAPTAHRRSHTALPCNHNDRCETPHVTAPPLAVPQPSAQTRPPRQPPRQTRSRPPPIPTLTRARRRSGWEARSLRALSGWPAAGGGTSQRGRWSSFRNETYRNTPLARGLSEAFFRGALADRAPGVLEFDFASTSRPPAAAAPISDAQFALLLDDCGLDSAPHAAAVAAAAAAAVAAPAAAQQDGSGGAVPAAAAAVAVTAGRAPSLSNLMAVTPAPPPTPGGGRLSMNKATTHARLMALLGGSKQRGVCKGTTTYGAALAALSRVPVSADAAATSAAAATLSGGSDGAASTGDPAGSIACLPGSYTYEPEPAAGVDGMVAWLLRHGVGAAAEWPAHTAQALWRHLAARDCALVGSGGARRGRGSGGGGGGGGGAGGESRPRGTSLVDIMAAASGVIRMARRSRGSHGSSAAATAAAAAAAAQAADGSALGAAAVPETVCTSAMLLAHVVVVRVRRECGDVVLDRRAHPAAPLPPGVSRTFLSRRLQVKGARAGEEPRAVALALLLAEFGALLGGGDDAGSSGGGDGGGGGSGAFRLLLNDPVVQPWSQLCPHAPDVKQRVVLHMVDAYTDALPDAPFVFAQATSPSAAAAAAAAATRPAAATGAELRLRLATAWFTAAQARALVEAVPDGGGGGGSGGAAAAAAAAAAREDAVVALFPRVLDLERFDAVFGALPAAAARHAVARRLGWLNILDPLRIDHAFDLDLRCCDHRRLAEVLTDLAITEPGPNFQSQRFSRRADAAQHEWIPGWDLPDRWSAKTAPEYVKDPGVPSDGHLMVTYCSDEAMGCAADVPLRARHRRERFLVGVPCPEGMGMYGSVPAPLVRALLFSGSGGGGGGGGEEEGGAEAGARERGGGAGDEEGEGGEGGGGAGGGSGRRKAERFWLVALSVYYPSLL</sequence>
<name>A0A835YKK7_9STRA</name>
<evidence type="ECO:0000313" key="2">
    <source>
        <dbReference type="EMBL" id="KAG5177062.1"/>
    </source>
</evidence>
<keyword evidence="3" id="KW-1185">Reference proteome</keyword>
<proteinExistence type="predicted"/>
<dbReference type="Pfam" id="PF13516">
    <property type="entry name" value="LRR_6"/>
    <property type="match status" value="4"/>
</dbReference>
<dbReference type="PANTHER" id="PTHR24114">
    <property type="entry name" value="LEUCINE RICH REPEAT FAMILY PROTEIN"/>
    <property type="match status" value="1"/>
</dbReference>
<feature type="region of interest" description="Disordered" evidence="1">
    <location>
        <begin position="1826"/>
        <end position="1870"/>
    </location>
</feature>
<feature type="region of interest" description="Disordered" evidence="1">
    <location>
        <begin position="703"/>
        <end position="740"/>
    </location>
</feature>
<dbReference type="SMART" id="SM00368">
    <property type="entry name" value="LRR_RI"/>
    <property type="match status" value="6"/>
</dbReference>
<feature type="compositionally biased region" description="Gly residues" evidence="1">
    <location>
        <begin position="1858"/>
        <end position="1868"/>
    </location>
</feature>
<organism evidence="2 3">
    <name type="scientific">Tribonema minus</name>
    <dbReference type="NCBI Taxonomy" id="303371"/>
    <lineage>
        <taxon>Eukaryota</taxon>
        <taxon>Sar</taxon>
        <taxon>Stramenopiles</taxon>
        <taxon>Ochrophyta</taxon>
        <taxon>PX clade</taxon>
        <taxon>Xanthophyceae</taxon>
        <taxon>Tribonematales</taxon>
        <taxon>Tribonemataceae</taxon>
        <taxon>Tribonema</taxon>
    </lineage>
</organism>
<dbReference type="Proteomes" id="UP000664859">
    <property type="component" value="Unassembled WGS sequence"/>
</dbReference>
<feature type="compositionally biased region" description="Gly residues" evidence="1">
    <location>
        <begin position="1350"/>
        <end position="1370"/>
    </location>
</feature>
<dbReference type="OrthoDB" id="186812at2759"/>
<feature type="compositionally biased region" description="Basic and acidic residues" evidence="1">
    <location>
        <begin position="1"/>
        <end position="29"/>
    </location>
</feature>
<feature type="compositionally biased region" description="Gly residues" evidence="1">
    <location>
        <begin position="720"/>
        <end position="738"/>
    </location>
</feature>
<feature type="region of interest" description="Disordered" evidence="1">
    <location>
        <begin position="1"/>
        <end position="37"/>
    </location>
</feature>